<organism evidence="4 5">
    <name type="scientific">Streptomyces yaizuensis</name>
    <dbReference type="NCBI Taxonomy" id="2989713"/>
    <lineage>
        <taxon>Bacteria</taxon>
        <taxon>Bacillati</taxon>
        <taxon>Actinomycetota</taxon>
        <taxon>Actinomycetes</taxon>
        <taxon>Kitasatosporales</taxon>
        <taxon>Streptomycetaceae</taxon>
        <taxon>Streptomyces</taxon>
    </lineage>
</organism>
<feature type="domain" description="Transcriptional regulator DauR-like HTH" evidence="3">
    <location>
        <begin position="173"/>
        <end position="233"/>
    </location>
</feature>
<sequence length="243" mass="26132">MRNEPDMTPGGTGEPDVTDEPHVTPDGTDESGPGRSGDTRLAPWEPACRAIALLLGPYAEVVLHDPDTDRVLGIWNPVGGRRAGDPSHLGELSALDPAERDVYGPYEKVHGDGRRLSSVSAVLRDPEGRPSAVLCVNLDRTPLERAAALLSSFGAPAVTRPEPLFEQDWTERVQHVVGGWAREHGRPVERMSRADRLAVVGLLDGAGVFAVRRAVPFVAGALHTSRSTVYALLSEHRAPRTTP</sequence>
<dbReference type="InterPro" id="IPR039446">
    <property type="entry name" value="DauR-like"/>
</dbReference>
<comment type="caution">
    <text evidence="4">The sequence shown here is derived from an EMBL/GenBank/DDBJ whole genome shotgun (WGS) entry which is preliminary data.</text>
</comment>
<dbReference type="PANTHER" id="PTHR35568">
    <property type="entry name" value="TRANSCRIPTIONAL REGULATOR DAUR"/>
    <property type="match status" value="1"/>
</dbReference>
<feature type="domain" description="YheO-like" evidence="2">
    <location>
        <begin position="41"/>
        <end position="147"/>
    </location>
</feature>
<dbReference type="EMBL" id="BSBI01000005">
    <property type="protein sequence ID" value="GLF95389.1"/>
    <property type="molecule type" value="Genomic_DNA"/>
</dbReference>
<dbReference type="InterPro" id="IPR013559">
    <property type="entry name" value="YheO"/>
</dbReference>
<dbReference type="InterPro" id="IPR039445">
    <property type="entry name" value="DauR-like_HTH"/>
</dbReference>
<evidence type="ECO:0000256" key="1">
    <source>
        <dbReference type="SAM" id="MobiDB-lite"/>
    </source>
</evidence>
<feature type="region of interest" description="Disordered" evidence="1">
    <location>
        <begin position="1"/>
        <end position="41"/>
    </location>
</feature>
<gene>
    <name evidence="4" type="ORF">SYYSPA8_13850</name>
</gene>
<dbReference type="Proteomes" id="UP001291653">
    <property type="component" value="Unassembled WGS sequence"/>
</dbReference>
<reference evidence="4 5" key="1">
    <citation type="submission" date="2022-10" db="EMBL/GenBank/DDBJ databases">
        <title>Draft genome sequence of Streptomyces sp. YSPA8.</title>
        <authorList>
            <person name="Moriuchi R."/>
            <person name="Dohra H."/>
            <person name="Yamamura H."/>
            <person name="Kodani S."/>
        </authorList>
    </citation>
    <scope>NUCLEOTIDE SEQUENCE [LARGE SCALE GENOMIC DNA]</scope>
    <source>
        <strain evidence="4 5">YSPA8</strain>
    </source>
</reference>
<dbReference type="PANTHER" id="PTHR35568:SF1">
    <property type="entry name" value="TRANSCRIPTIONAL REGULATOR DAUR"/>
    <property type="match status" value="1"/>
</dbReference>
<evidence type="ECO:0000313" key="4">
    <source>
        <dbReference type="EMBL" id="GLF95389.1"/>
    </source>
</evidence>
<dbReference type="RefSeq" id="WP_323447456.1">
    <property type="nucleotide sequence ID" value="NZ_BSBI01000005.1"/>
</dbReference>
<keyword evidence="5" id="KW-1185">Reference proteome</keyword>
<accession>A0ABQ5NYF1</accession>
<name>A0ABQ5NYF1_9ACTN</name>
<protein>
    <submittedName>
        <fullName evidence="4">PAS domain-containing protein</fullName>
    </submittedName>
</protein>
<evidence type="ECO:0000313" key="5">
    <source>
        <dbReference type="Proteomes" id="UP001291653"/>
    </source>
</evidence>
<dbReference type="Pfam" id="PF08348">
    <property type="entry name" value="PAS_6"/>
    <property type="match status" value="1"/>
</dbReference>
<dbReference type="Pfam" id="PF13309">
    <property type="entry name" value="HTH_22"/>
    <property type="match status" value="1"/>
</dbReference>
<evidence type="ECO:0000259" key="2">
    <source>
        <dbReference type="Pfam" id="PF08348"/>
    </source>
</evidence>
<evidence type="ECO:0000259" key="3">
    <source>
        <dbReference type="Pfam" id="PF13309"/>
    </source>
</evidence>
<proteinExistence type="predicted"/>